<keyword evidence="2" id="KW-0540">Nuclease</keyword>
<dbReference type="EMBL" id="MEWR01000011">
    <property type="protein sequence ID" value="OGC82061.1"/>
    <property type="molecule type" value="Genomic_DNA"/>
</dbReference>
<evidence type="ECO:0000313" key="7">
    <source>
        <dbReference type="EMBL" id="OGC82061.1"/>
    </source>
</evidence>
<evidence type="ECO:0000256" key="4">
    <source>
        <dbReference type="ARBA" id="ARBA00022801"/>
    </source>
</evidence>
<accession>A0A1F4XK17</accession>
<keyword evidence="4" id="KW-0378">Hydrolase</keyword>
<dbReference type="PANTHER" id="PTHR33992:SF1">
    <property type="entry name" value="RIBONUCLEASE P PROTEIN COMPONENT"/>
    <property type="match status" value="1"/>
</dbReference>
<dbReference type="AlphaFoldDB" id="A0A1F4XK17"/>
<name>A0A1F4XK17_9BACT</name>
<dbReference type="SUPFAM" id="SSF54211">
    <property type="entry name" value="Ribosomal protein S5 domain 2-like"/>
    <property type="match status" value="1"/>
</dbReference>
<reference evidence="7 8" key="1">
    <citation type="journal article" date="2016" name="Nat. Commun.">
        <title>Thousands of microbial genomes shed light on interconnected biogeochemical processes in an aquifer system.</title>
        <authorList>
            <person name="Anantharaman K."/>
            <person name="Brown C.T."/>
            <person name="Hug L.A."/>
            <person name="Sharon I."/>
            <person name="Castelle C.J."/>
            <person name="Probst A.J."/>
            <person name="Thomas B.C."/>
            <person name="Singh A."/>
            <person name="Wilkins M.J."/>
            <person name="Karaoz U."/>
            <person name="Brodie E.L."/>
            <person name="Williams K.H."/>
            <person name="Hubbard S.S."/>
            <person name="Banfield J.F."/>
        </authorList>
    </citation>
    <scope>NUCLEOTIDE SEQUENCE [LARGE SCALE GENOMIC DNA]</scope>
</reference>
<evidence type="ECO:0000256" key="6">
    <source>
        <dbReference type="NCBIfam" id="TIGR00188"/>
    </source>
</evidence>
<keyword evidence="5" id="KW-0694">RNA-binding</keyword>
<evidence type="ECO:0000256" key="2">
    <source>
        <dbReference type="ARBA" id="ARBA00022722"/>
    </source>
</evidence>
<dbReference type="STRING" id="1817814.A2V81_02820"/>
<dbReference type="Pfam" id="PF00825">
    <property type="entry name" value="Ribonuclease_P"/>
    <property type="match status" value="1"/>
</dbReference>
<sequence length="98" mass="11524">MRKGKRLQTPYFTLVASPRYGREASFTVIVSNKSVKTAPKRARIKRRLRSMIREVYLQEHRSNYDCIFIARANVENTPWKDLVLTGQKCFDQLHHLST</sequence>
<evidence type="ECO:0000256" key="1">
    <source>
        <dbReference type="ARBA" id="ARBA00022694"/>
    </source>
</evidence>
<proteinExistence type="predicted"/>
<protein>
    <recommendedName>
        <fullName evidence="6">Ribonuclease P protein component</fullName>
        <ecNumber evidence="6">3.1.26.5</ecNumber>
    </recommendedName>
</protein>
<evidence type="ECO:0000256" key="3">
    <source>
        <dbReference type="ARBA" id="ARBA00022759"/>
    </source>
</evidence>
<dbReference type="InterPro" id="IPR020568">
    <property type="entry name" value="Ribosomal_Su5_D2-typ_SF"/>
</dbReference>
<dbReference type="InterPro" id="IPR000100">
    <property type="entry name" value="RNase_P"/>
</dbReference>
<organism evidence="7 8">
    <name type="scientific">Candidatus Abawacabacteria bacterium RBG_16_42_10</name>
    <dbReference type="NCBI Taxonomy" id="1817814"/>
    <lineage>
        <taxon>Bacteria</taxon>
        <taxon>Candidatus Abawacaibacteriota</taxon>
    </lineage>
</organism>
<dbReference type="GO" id="GO:0030677">
    <property type="term" value="C:ribonuclease P complex"/>
    <property type="evidence" value="ECO:0007669"/>
    <property type="project" value="TreeGrafter"/>
</dbReference>
<evidence type="ECO:0000313" key="8">
    <source>
        <dbReference type="Proteomes" id="UP000177614"/>
    </source>
</evidence>
<dbReference type="NCBIfam" id="TIGR00188">
    <property type="entry name" value="rnpA"/>
    <property type="match status" value="1"/>
</dbReference>
<dbReference type="InterPro" id="IPR014721">
    <property type="entry name" value="Ribsml_uS5_D2-typ_fold_subgr"/>
</dbReference>
<gene>
    <name evidence="7" type="ORF">A2V81_02820</name>
</gene>
<dbReference type="GO" id="GO:0000049">
    <property type="term" value="F:tRNA binding"/>
    <property type="evidence" value="ECO:0007669"/>
    <property type="project" value="InterPro"/>
</dbReference>
<dbReference type="EC" id="3.1.26.5" evidence="6"/>
<comment type="caution">
    <text evidence="7">The sequence shown here is derived from an EMBL/GenBank/DDBJ whole genome shotgun (WGS) entry which is preliminary data.</text>
</comment>
<evidence type="ECO:0000256" key="5">
    <source>
        <dbReference type="ARBA" id="ARBA00022884"/>
    </source>
</evidence>
<dbReference type="GO" id="GO:0004526">
    <property type="term" value="F:ribonuclease P activity"/>
    <property type="evidence" value="ECO:0007669"/>
    <property type="project" value="UniProtKB-UniRule"/>
</dbReference>
<keyword evidence="1" id="KW-0819">tRNA processing</keyword>
<dbReference type="Gene3D" id="3.30.230.10">
    <property type="match status" value="1"/>
</dbReference>
<dbReference type="PANTHER" id="PTHR33992">
    <property type="entry name" value="RIBONUCLEASE P PROTEIN COMPONENT"/>
    <property type="match status" value="1"/>
</dbReference>
<keyword evidence="3" id="KW-0255">Endonuclease</keyword>
<dbReference type="Proteomes" id="UP000177614">
    <property type="component" value="Unassembled WGS sequence"/>
</dbReference>
<dbReference type="GO" id="GO:0042781">
    <property type="term" value="F:3'-tRNA processing endoribonuclease activity"/>
    <property type="evidence" value="ECO:0007669"/>
    <property type="project" value="TreeGrafter"/>
</dbReference>